<dbReference type="AlphaFoldDB" id="A0A0D9XUR2"/>
<accession>A0A0D9XUR2</accession>
<name>A0A0D9XUR2_9ORYZ</name>
<sequence>MKKIVEIKVYDKIEQVINKIGEVKADIRQVWSKKDSNPLGLRVLYRALLHMQATQPKDDMPMLHYQIIDKTAEMLQEHIEAVEHKPPISLDETQYENILRKVFPATKSQQTQDQATNSNIVPGEDQIRETIRKIAPQLLESYSVNKQNNDALSAAIDEAKQKMYYILSEIEDQLFIKGIVDMIKEAGGLKDPDYLSSEWVESRNALSLLGCNTSNTVVVITKNSESAKKFCDPRQEPITCSLAGLYLDSALQLIRDPENDAQNEEHDYDPQILREILEECDPDEFCMKMFVHALYANPDDLQKLLEALKKSKKKVLGATNEDWSTTPLGKTMFKFSYSNLPRECKTCLLYTWLSSLHVTQSVAQPW</sequence>
<dbReference type="eggNOG" id="KOG4658">
    <property type="taxonomic scope" value="Eukaryota"/>
</dbReference>
<organism evidence="1 2">
    <name type="scientific">Leersia perrieri</name>
    <dbReference type="NCBI Taxonomy" id="77586"/>
    <lineage>
        <taxon>Eukaryota</taxon>
        <taxon>Viridiplantae</taxon>
        <taxon>Streptophyta</taxon>
        <taxon>Embryophyta</taxon>
        <taxon>Tracheophyta</taxon>
        <taxon>Spermatophyta</taxon>
        <taxon>Magnoliopsida</taxon>
        <taxon>Liliopsida</taxon>
        <taxon>Poales</taxon>
        <taxon>Poaceae</taxon>
        <taxon>BOP clade</taxon>
        <taxon>Oryzoideae</taxon>
        <taxon>Oryzeae</taxon>
        <taxon>Oryzinae</taxon>
        <taxon>Leersia</taxon>
    </lineage>
</organism>
<protein>
    <submittedName>
        <fullName evidence="1">Uncharacterized protein</fullName>
    </submittedName>
</protein>
<keyword evidence="2" id="KW-1185">Reference proteome</keyword>
<dbReference type="Proteomes" id="UP000032180">
    <property type="component" value="Chromosome 11"/>
</dbReference>
<dbReference type="Gramene" id="LPERR11G17740.2">
    <property type="protein sequence ID" value="LPERR11G17740.2"/>
    <property type="gene ID" value="LPERR11G17740"/>
</dbReference>
<reference evidence="2" key="2">
    <citation type="submission" date="2013-12" db="EMBL/GenBank/DDBJ databases">
        <authorList>
            <person name="Yu Y."/>
            <person name="Lee S."/>
            <person name="de Baynast K."/>
            <person name="Wissotski M."/>
            <person name="Liu L."/>
            <person name="Talag J."/>
            <person name="Goicoechea J."/>
            <person name="Angelova A."/>
            <person name="Jetty R."/>
            <person name="Kudrna D."/>
            <person name="Golser W."/>
            <person name="Rivera L."/>
            <person name="Zhang J."/>
            <person name="Wing R."/>
        </authorList>
    </citation>
    <scope>NUCLEOTIDE SEQUENCE</scope>
</reference>
<dbReference type="EnsemblPlants" id="LPERR11G17740.2">
    <property type="protein sequence ID" value="LPERR11G17740.2"/>
    <property type="gene ID" value="LPERR11G17740"/>
</dbReference>
<dbReference type="HOGENOM" id="CLU_757305_0_0_1"/>
<reference evidence="1" key="3">
    <citation type="submission" date="2015-04" db="UniProtKB">
        <authorList>
            <consortium name="EnsemblPlants"/>
        </authorList>
    </citation>
    <scope>IDENTIFICATION</scope>
</reference>
<evidence type="ECO:0000313" key="1">
    <source>
        <dbReference type="EnsemblPlants" id="LPERR11G17740.2"/>
    </source>
</evidence>
<proteinExistence type="predicted"/>
<reference evidence="1 2" key="1">
    <citation type="submission" date="2012-08" db="EMBL/GenBank/DDBJ databases">
        <title>Oryza genome evolution.</title>
        <authorList>
            <person name="Wing R.A."/>
        </authorList>
    </citation>
    <scope>NUCLEOTIDE SEQUENCE</scope>
</reference>
<evidence type="ECO:0000313" key="2">
    <source>
        <dbReference type="Proteomes" id="UP000032180"/>
    </source>
</evidence>